<dbReference type="PANTHER" id="PTHR12630:SF6">
    <property type="entry name" value="N-ACETYLGLUCOSAMINE-1-PHOSPHOTRANSFERASE SUBUNIT GAMMA"/>
    <property type="match status" value="1"/>
</dbReference>
<dbReference type="InterPro" id="IPR044865">
    <property type="entry name" value="MRH_dom"/>
</dbReference>
<dbReference type="GO" id="GO:0016740">
    <property type="term" value="F:transferase activity"/>
    <property type="evidence" value="ECO:0007669"/>
    <property type="project" value="UniProtKB-KW"/>
</dbReference>
<evidence type="ECO:0000313" key="5">
    <source>
        <dbReference type="EMBL" id="KFM62960.1"/>
    </source>
</evidence>
<dbReference type="InterPro" id="IPR039794">
    <property type="entry name" value="Gtb1-like"/>
</dbReference>
<name>A0A087TCX1_STEMI</name>
<keyword evidence="2" id="KW-1015">Disulfide bond</keyword>
<dbReference type="Gene3D" id="2.70.130.10">
    <property type="entry name" value="Mannose-6-phosphate receptor binding domain"/>
    <property type="match status" value="1"/>
</dbReference>
<dbReference type="PANTHER" id="PTHR12630">
    <property type="entry name" value="N-LINKED OLIGOSACCHARIDE PROCESSING"/>
    <property type="match status" value="1"/>
</dbReference>
<dbReference type="PROSITE" id="PS51914">
    <property type="entry name" value="MRH"/>
    <property type="match status" value="1"/>
</dbReference>
<keyword evidence="5" id="KW-0808">Transferase</keyword>
<feature type="chain" id="PRO_5001829551" evidence="3">
    <location>
        <begin position="23"/>
        <end position="187"/>
    </location>
</feature>
<proteinExistence type="predicted"/>
<feature type="non-terminal residue" evidence="5">
    <location>
        <position position="187"/>
    </location>
</feature>
<evidence type="ECO:0000313" key="6">
    <source>
        <dbReference type="Proteomes" id="UP000054359"/>
    </source>
</evidence>
<organism evidence="5 6">
    <name type="scientific">Stegodyphus mimosarum</name>
    <name type="common">African social velvet spider</name>
    <dbReference type="NCBI Taxonomy" id="407821"/>
    <lineage>
        <taxon>Eukaryota</taxon>
        <taxon>Metazoa</taxon>
        <taxon>Ecdysozoa</taxon>
        <taxon>Arthropoda</taxon>
        <taxon>Chelicerata</taxon>
        <taxon>Arachnida</taxon>
        <taxon>Araneae</taxon>
        <taxon>Araneomorphae</taxon>
        <taxon>Entelegynae</taxon>
        <taxon>Eresoidea</taxon>
        <taxon>Eresidae</taxon>
        <taxon>Stegodyphus</taxon>
    </lineage>
</organism>
<evidence type="ECO:0000256" key="2">
    <source>
        <dbReference type="ARBA" id="ARBA00023157"/>
    </source>
</evidence>
<dbReference type="Proteomes" id="UP000054359">
    <property type="component" value="Unassembled WGS sequence"/>
</dbReference>
<gene>
    <name evidence="5" type="ORF">X975_18394</name>
</gene>
<feature type="domain" description="MRH" evidence="4">
    <location>
        <begin position="72"/>
        <end position="174"/>
    </location>
</feature>
<dbReference type="SUPFAM" id="SSF50911">
    <property type="entry name" value="Mannose 6-phosphate receptor domain"/>
    <property type="match status" value="1"/>
</dbReference>
<dbReference type="OrthoDB" id="28322at2759"/>
<sequence>MMYLRLRTCLFFMSLHFTVVYPALVQMRVVKDTASYGSFGNIYGDTDNTNQLYTSVPPANFSGPTLLKRLDGKCYNLTQERYKYELCPFQNITQYEISPRWNAYHGILGIWSHWDIENNTFSSMIYTHGDQCGNINRKVKVLLECGAKEELSNVTEPERCQYIAIFKSKYICHSDALLVYPRLDPES</sequence>
<dbReference type="InterPro" id="IPR012913">
    <property type="entry name" value="OS9-like_dom"/>
</dbReference>
<keyword evidence="6" id="KW-1185">Reference proteome</keyword>
<keyword evidence="1 3" id="KW-0732">Signal</keyword>
<evidence type="ECO:0000256" key="1">
    <source>
        <dbReference type="ARBA" id="ARBA00022729"/>
    </source>
</evidence>
<dbReference type="EMBL" id="KK114638">
    <property type="protein sequence ID" value="KFM62960.1"/>
    <property type="molecule type" value="Genomic_DNA"/>
</dbReference>
<dbReference type="GO" id="GO:0005794">
    <property type="term" value="C:Golgi apparatus"/>
    <property type="evidence" value="ECO:0007669"/>
    <property type="project" value="TreeGrafter"/>
</dbReference>
<evidence type="ECO:0000259" key="4">
    <source>
        <dbReference type="PROSITE" id="PS51914"/>
    </source>
</evidence>
<accession>A0A087TCX1</accession>
<evidence type="ECO:0000256" key="3">
    <source>
        <dbReference type="SAM" id="SignalP"/>
    </source>
</evidence>
<reference evidence="5 6" key="1">
    <citation type="submission" date="2013-11" db="EMBL/GenBank/DDBJ databases">
        <title>Genome sequencing of Stegodyphus mimosarum.</title>
        <authorList>
            <person name="Bechsgaard J."/>
        </authorList>
    </citation>
    <scope>NUCLEOTIDE SEQUENCE [LARGE SCALE GENOMIC DNA]</scope>
</reference>
<dbReference type="OMA" id="ACHERCS"/>
<protein>
    <submittedName>
        <fullName evidence="5">N-acetylglucosamine-1-phosphotransferase subunit gamma</fullName>
    </submittedName>
</protein>
<feature type="signal peptide" evidence="3">
    <location>
        <begin position="1"/>
        <end position="22"/>
    </location>
</feature>
<dbReference type="AlphaFoldDB" id="A0A087TCX1"/>
<dbReference type="STRING" id="407821.A0A087TCX1"/>
<dbReference type="InterPro" id="IPR009011">
    <property type="entry name" value="Man6P_isomerase_rcpt-bd_dom_sf"/>
</dbReference>
<dbReference type="Pfam" id="PF07915">
    <property type="entry name" value="PRKCSH"/>
    <property type="match status" value="1"/>
</dbReference>